<sequence length="102" mass="10819">MGGDLADEGSWRLGFRDECETAGHDADCITLSVVILGYVDGELVEIPNPGPDYAELVDDQGEPLYSACSITDIDPEPGTEVTVPADVTIEVVCEPFETEDAG</sequence>
<dbReference type="AlphaFoldDB" id="I4ETF8"/>
<evidence type="ECO:0000313" key="1">
    <source>
        <dbReference type="EMBL" id="CCH86671.1"/>
    </source>
</evidence>
<accession>I4ETF8</accession>
<keyword evidence="2" id="KW-1185">Reference proteome</keyword>
<proteinExistence type="predicted"/>
<dbReference type="Proteomes" id="UP000006461">
    <property type="component" value="Chromosome"/>
</dbReference>
<organism evidence="1 2">
    <name type="scientific">Modestobacter italicus (strain DSM 44449 / CECT 9708 / BC 501)</name>
    <dbReference type="NCBI Taxonomy" id="2732864"/>
    <lineage>
        <taxon>Bacteria</taxon>
        <taxon>Bacillati</taxon>
        <taxon>Actinomycetota</taxon>
        <taxon>Actinomycetes</taxon>
        <taxon>Geodermatophilales</taxon>
        <taxon>Geodermatophilaceae</taxon>
        <taxon>Modestobacter</taxon>
    </lineage>
</organism>
<dbReference type="HOGENOM" id="CLU_2274160_0_0_11"/>
<gene>
    <name evidence="1" type="ordered locus">MODMU_1221</name>
</gene>
<dbReference type="EMBL" id="FO203431">
    <property type="protein sequence ID" value="CCH86671.1"/>
    <property type="molecule type" value="Genomic_DNA"/>
</dbReference>
<name>I4ETF8_MODI5</name>
<protein>
    <submittedName>
        <fullName evidence="1">Uncharacterized protein</fullName>
    </submittedName>
</protein>
<reference evidence="1 2" key="1">
    <citation type="journal article" date="2012" name="J. Bacteriol.">
        <title>Genome Sequence of Radiation-Resistant Modestobacter marinus Strain BC501, a Representative Actinobacterium That Thrives on Calcareous Stone Surfaces.</title>
        <authorList>
            <person name="Normand P."/>
            <person name="Gury J."/>
            <person name="Pujic P."/>
            <person name="Chouaia B."/>
            <person name="Crotti E."/>
            <person name="Brusetti L."/>
            <person name="Daffonchio D."/>
            <person name="Vacherie B."/>
            <person name="Barbe V."/>
            <person name="Medigue C."/>
            <person name="Calteau A."/>
            <person name="Ghodhbane-Gtari F."/>
            <person name="Essoussi I."/>
            <person name="Nouioui I."/>
            <person name="Abbassi-Ghozzi I."/>
            <person name="Gtari M."/>
        </authorList>
    </citation>
    <scope>NUCLEOTIDE SEQUENCE [LARGE SCALE GENOMIC DNA]</scope>
    <source>
        <strain evidence="2">BC 501</strain>
    </source>
</reference>
<evidence type="ECO:0000313" key="2">
    <source>
        <dbReference type="Proteomes" id="UP000006461"/>
    </source>
</evidence>
<dbReference type="KEGG" id="mmar:MODMU_1221"/>